<keyword evidence="3" id="KW-1185">Reference proteome</keyword>
<evidence type="ECO:0000256" key="1">
    <source>
        <dbReference type="SAM" id="Phobius"/>
    </source>
</evidence>
<organism evidence="2 3">
    <name type="scientific">Microtetraspora fusca</name>
    <dbReference type="NCBI Taxonomy" id="1997"/>
    <lineage>
        <taxon>Bacteria</taxon>
        <taxon>Bacillati</taxon>
        <taxon>Actinomycetota</taxon>
        <taxon>Actinomycetes</taxon>
        <taxon>Streptosporangiales</taxon>
        <taxon>Streptosporangiaceae</taxon>
        <taxon>Microtetraspora</taxon>
    </lineage>
</organism>
<feature type="transmembrane region" description="Helical" evidence="1">
    <location>
        <begin position="61"/>
        <end position="81"/>
    </location>
</feature>
<name>A0ABW6VIR6_MICFU</name>
<dbReference type="Proteomes" id="UP001602119">
    <property type="component" value="Unassembled WGS sequence"/>
</dbReference>
<gene>
    <name evidence="2" type="ORF">ACFY05_40470</name>
</gene>
<feature type="transmembrane region" description="Helical" evidence="1">
    <location>
        <begin position="148"/>
        <end position="168"/>
    </location>
</feature>
<comment type="caution">
    <text evidence="2">The sequence shown here is derived from an EMBL/GenBank/DDBJ whole genome shotgun (WGS) entry which is preliminary data.</text>
</comment>
<dbReference type="RefSeq" id="WP_387347791.1">
    <property type="nucleotide sequence ID" value="NZ_JBIAXI010000043.1"/>
</dbReference>
<keyword evidence="1" id="KW-0472">Membrane</keyword>
<proteinExistence type="predicted"/>
<accession>A0ABW6VIR6</accession>
<evidence type="ECO:0000313" key="2">
    <source>
        <dbReference type="EMBL" id="MFF4779110.1"/>
    </source>
</evidence>
<sequence length="433" mass="44731">MSTRSAADLPSRKSKSFDLLIAGAAALGSFLLSAAVTVLTLQVTRPQSSLETAVRGEGRPVIALALALLAIPASAFSYHLIRLAAAIKARRVANSRPAGTPLNQVISSSVHERGKYLLLGIVAGGVLQLAIGFLALPSAHFSALRTPIITLTTIAALAVGALLAALIASRRGASYLLSPGTERRHREPTPFDLLLIVLGGGMIAAGFTFKGHFPGGPYAAGLSISFGALILVRGLVLAASWLIRLIARHFANRATTPQMRLAATNVEANTQGRTTGMPMMGFAVFMGAAIAAQQAAVVFRGNLTPSRSLTYLLVDVAVLLALLIGSGVLIVNQTEALVSQRTALTASEASDSPRAALGGILVRQALIIAIPACIVAVLAALAVMIPLLADLYVQPLNAGILILVRTVILTSLGALAVIVASQALKPIVRDALS</sequence>
<feature type="transmembrane region" description="Helical" evidence="1">
    <location>
        <begin position="116"/>
        <end position="136"/>
    </location>
</feature>
<feature type="transmembrane region" description="Helical" evidence="1">
    <location>
        <begin position="20"/>
        <end position="41"/>
    </location>
</feature>
<keyword evidence="1" id="KW-0812">Transmembrane</keyword>
<evidence type="ECO:0008006" key="4">
    <source>
        <dbReference type="Google" id="ProtNLM"/>
    </source>
</evidence>
<reference evidence="2 3" key="1">
    <citation type="submission" date="2024-10" db="EMBL/GenBank/DDBJ databases">
        <title>The Natural Products Discovery Center: Release of the First 8490 Sequenced Strains for Exploring Actinobacteria Biosynthetic Diversity.</title>
        <authorList>
            <person name="Kalkreuter E."/>
            <person name="Kautsar S.A."/>
            <person name="Yang D."/>
            <person name="Bader C.D."/>
            <person name="Teijaro C.N."/>
            <person name="Fluegel L."/>
            <person name="Davis C.M."/>
            <person name="Simpson J.R."/>
            <person name="Lauterbach L."/>
            <person name="Steele A.D."/>
            <person name="Gui C."/>
            <person name="Meng S."/>
            <person name="Li G."/>
            <person name="Viehrig K."/>
            <person name="Ye F."/>
            <person name="Su P."/>
            <person name="Kiefer A.F."/>
            <person name="Nichols A."/>
            <person name="Cepeda A.J."/>
            <person name="Yan W."/>
            <person name="Fan B."/>
            <person name="Jiang Y."/>
            <person name="Adhikari A."/>
            <person name="Zheng C.-J."/>
            <person name="Schuster L."/>
            <person name="Cowan T.M."/>
            <person name="Smanski M.J."/>
            <person name="Chevrette M.G."/>
            <person name="De Carvalho L.P.S."/>
            <person name="Shen B."/>
        </authorList>
    </citation>
    <scope>NUCLEOTIDE SEQUENCE [LARGE SCALE GENOMIC DNA]</scope>
    <source>
        <strain evidence="2 3">NPDC001281</strain>
    </source>
</reference>
<feature type="transmembrane region" description="Helical" evidence="1">
    <location>
        <begin position="365"/>
        <end position="388"/>
    </location>
</feature>
<feature type="transmembrane region" description="Helical" evidence="1">
    <location>
        <begin position="189"/>
        <end position="209"/>
    </location>
</feature>
<evidence type="ECO:0000313" key="3">
    <source>
        <dbReference type="Proteomes" id="UP001602119"/>
    </source>
</evidence>
<feature type="transmembrane region" description="Helical" evidence="1">
    <location>
        <begin position="400"/>
        <end position="420"/>
    </location>
</feature>
<feature type="transmembrane region" description="Helical" evidence="1">
    <location>
        <begin position="279"/>
        <end position="299"/>
    </location>
</feature>
<keyword evidence="1" id="KW-1133">Transmembrane helix</keyword>
<feature type="transmembrane region" description="Helical" evidence="1">
    <location>
        <begin position="311"/>
        <end position="331"/>
    </location>
</feature>
<dbReference type="EMBL" id="JBIAXI010000043">
    <property type="protein sequence ID" value="MFF4779110.1"/>
    <property type="molecule type" value="Genomic_DNA"/>
</dbReference>
<protein>
    <recommendedName>
        <fullName evidence="4">FtsX-like permease family protein</fullName>
    </recommendedName>
</protein>
<feature type="transmembrane region" description="Helical" evidence="1">
    <location>
        <begin position="221"/>
        <end position="243"/>
    </location>
</feature>